<reference evidence="9 10" key="1">
    <citation type="journal article" date="2021" name="Nat. Commun.">
        <title>Incipient diploidization of the medicinal plant Perilla within 10,000 years.</title>
        <authorList>
            <person name="Zhang Y."/>
            <person name="Shen Q."/>
            <person name="Leng L."/>
            <person name="Zhang D."/>
            <person name="Chen S."/>
            <person name="Shi Y."/>
            <person name="Ning Z."/>
            <person name="Chen S."/>
        </authorList>
    </citation>
    <scope>NUCLEOTIDE SEQUENCE [LARGE SCALE GENOMIC DNA]</scope>
    <source>
        <strain evidence="10">cv. PC099</strain>
    </source>
</reference>
<comment type="caution">
    <text evidence="9">The sequence shown here is derived from an EMBL/GenBank/DDBJ whole genome shotgun (WGS) entry which is preliminary data.</text>
</comment>
<keyword evidence="1 7" id="KW-0808">Transferase</keyword>
<dbReference type="GO" id="GO:0004553">
    <property type="term" value="F:hydrolase activity, hydrolyzing O-glycosyl compounds"/>
    <property type="evidence" value="ECO:0007669"/>
    <property type="project" value="InterPro"/>
</dbReference>
<feature type="active site" description="Nucleophile" evidence="6">
    <location>
        <position position="102"/>
    </location>
</feature>
<dbReference type="GO" id="GO:0042546">
    <property type="term" value="P:cell wall biogenesis"/>
    <property type="evidence" value="ECO:0007669"/>
    <property type="project" value="InterPro"/>
</dbReference>
<dbReference type="PROSITE" id="PS51762">
    <property type="entry name" value="GH16_2"/>
    <property type="match status" value="1"/>
</dbReference>
<comment type="function">
    <text evidence="7">Catalyzes xyloglucan endohydrolysis (XEH) and/or endotransglycosylation (XET). Cleaves and religates xyloglucan polymers, an essential constituent of the primary cell wall, and thereby participates in cell wall construction of growing tissues.</text>
</comment>
<comment type="subcellular location">
    <subcellularLocation>
        <location evidence="7">Secreted</location>
        <location evidence="7">Cell wall</location>
    </subcellularLocation>
    <subcellularLocation>
        <location evidence="7">Secreted</location>
        <location evidence="7">Extracellular space</location>
        <location evidence="7">Apoplast</location>
    </subcellularLocation>
</comment>
<keyword evidence="7" id="KW-0732">Signal</keyword>
<feature type="signal peptide" evidence="7">
    <location>
        <begin position="1"/>
        <end position="23"/>
    </location>
</feature>
<keyword evidence="10" id="KW-1185">Reference proteome</keyword>
<dbReference type="FunFam" id="2.60.120.200:FF:000025">
    <property type="entry name" value="Xyloglucan endotransglucosylase/hydrolase"/>
    <property type="match status" value="1"/>
</dbReference>
<feature type="chain" id="PRO_5041776225" description="Xyloglucan endotransglucosylase/hydrolase" evidence="7">
    <location>
        <begin position="24"/>
        <end position="293"/>
    </location>
</feature>
<dbReference type="GO" id="GO:0016762">
    <property type="term" value="F:xyloglucan:xyloglucosyl transferase activity"/>
    <property type="evidence" value="ECO:0007669"/>
    <property type="project" value="UniProtKB-EC"/>
</dbReference>
<dbReference type="InterPro" id="IPR000757">
    <property type="entry name" value="Beta-glucanase-like"/>
</dbReference>
<dbReference type="GO" id="GO:0048046">
    <property type="term" value="C:apoplast"/>
    <property type="evidence" value="ECO:0007669"/>
    <property type="project" value="UniProtKB-SubCell"/>
</dbReference>
<dbReference type="InterPro" id="IPR044791">
    <property type="entry name" value="Beta-glucanase/XTH"/>
</dbReference>
<keyword evidence="7" id="KW-0134">Cell wall</keyword>
<evidence type="ECO:0000313" key="10">
    <source>
        <dbReference type="Proteomes" id="UP001190926"/>
    </source>
</evidence>
<keyword evidence="7" id="KW-0052">Apoplast</keyword>
<dbReference type="SUPFAM" id="SSF49899">
    <property type="entry name" value="Concanavalin A-like lectins/glucanases"/>
    <property type="match status" value="1"/>
</dbReference>
<keyword evidence="4 7" id="KW-0326">Glycosidase</keyword>
<dbReference type="InterPro" id="IPR013320">
    <property type="entry name" value="ConA-like_dom_sf"/>
</dbReference>
<dbReference type="Pfam" id="PF06955">
    <property type="entry name" value="XET_C"/>
    <property type="match status" value="1"/>
</dbReference>
<dbReference type="Gene3D" id="2.60.120.200">
    <property type="match status" value="1"/>
</dbReference>
<feature type="active site" description="Nucleophile" evidence="6">
    <location>
        <position position="106"/>
    </location>
</feature>
<dbReference type="CDD" id="cd02176">
    <property type="entry name" value="GH16_XET"/>
    <property type="match status" value="1"/>
</dbReference>
<protein>
    <recommendedName>
        <fullName evidence="7">Xyloglucan endotransglucosylase/hydrolase</fullName>
        <ecNumber evidence="7">2.4.1.207</ecNumber>
    </recommendedName>
</protein>
<organism evidence="9 10">
    <name type="scientific">Perilla frutescens var. hirtella</name>
    <name type="common">Perilla citriodora</name>
    <name type="synonym">Perilla setoyensis</name>
    <dbReference type="NCBI Taxonomy" id="608512"/>
    <lineage>
        <taxon>Eukaryota</taxon>
        <taxon>Viridiplantae</taxon>
        <taxon>Streptophyta</taxon>
        <taxon>Embryophyta</taxon>
        <taxon>Tracheophyta</taxon>
        <taxon>Spermatophyta</taxon>
        <taxon>Magnoliopsida</taxon>
        <taxon>eudicotyledons</taxon>
        <taxon>Gunneridae</taxon>
        <taxon>Pentapetalae</taxon>
        <taxon>asterids</taxon>
        <taxon>lamiids</taxon>
        <taxon>Lamiales</taxon>
        <taxon>Lamiaceae</taxon>
        <taxon>Nepetoideae</taxon>
        <taxon>Elsholtzieae</taxon>
        <taxon>Perilla</taxon>
    </lineage>
</organism>
<evidence type="ECO:0000256" key="2">
    <source>
        <dbReference type="ARBA" id="ARBA00022801"/>
    </source>
</evidence>
<keyword evidence="3" id="KW-1015">Disulfide bond</keyword>
<dbReference type="Pfam" id="PF00722">
    <property type="entry name" value="Glyco_hydro_16"/>
    <property type="match status" value="1"/>
</dbReference>
<gene>
    <name evidence="9" type="ORF">C2S53_015045</name>
</gene>
<evidence type="ECO:0000313" key="9">
    <source>
        <dbReference type="EMBL" id="KAH6837063.1"/>
    </source>
</evidence>
<dbReference type="PIRSF" id="PIRSF005604">
    <property type="entry name" value="XET"/>
    <property type="match status" value="1"/>
</dbReference>
<dbReference type="PANTHER" id="PTHR31062">
    <property type="entry name" value="XYLOGLUCAN ENDOTRANSGLUCOSYLASE/HYDROLASE PROTEIN 8-RELATED"/>
    <property type="match status" value="1"/>
</dbReference>
<comment type="PTM">
    <text evidence="7">Contains at least one intrachain disulfide bond essential for its enzymatic activity.</text>
</comment>
<evidence type="ECO:0000259" key="8">
    <source>
        <dbReference type="PROSITE" id="PS51762"/>
    </source>
</evidence>
<dbReference type="InterPro" id="IPR016455">
    <property type="entry name" value="XTH"/>
</dbReference>
<keyword evidence="7" id="KW-0961">Cell wall biogenesis/degradation</keyword>
<sequence>MGFCKLSFLAFLWVFAVVDVASGDDVPFDDQYEVVWGSQHVNFLNERRDVQLWMDKSSGAGFGSKLSYGSGFFHMRIKLPNKDSAGVVTAFYLTSNSNNHDEVDFEFLGNREGKAITLQTNVFANGTGDREQRTLLWFDPTADFHTYKILWNLHQIVFYVDNIPIRVFRNKMDIGVAYPEQAMKIQVSLWNGEDWATDGGKTKTNWSHAPFTAHFQGFHFGACALIPHPSPSNSKINNCHDNSKYWWNDIKYWNLTQKKQRQFEQVRQKYINYDYCTDTNRHPTPPPECAFNK</sequence>
<dbReference type="GO" id="GO:0071555">
    <property type="term" value="P:cell wall organization"/>
    <property type="evidence" value="ECO:0007669"/>
    <property type="project" value="UniProtKB-KW"/>
</dbReference>
<dbReference type="GO" id="GO:0010411">
    <property type="term" value="P:xyloglucan metabolic process"/>
    <property type="evidence" value="ECO:0007669"/>
    <property type="project" value="InterPro"/>
</dbReference>
<dbReference type="Proteomes" id="UP001190926">
    <property type="component" value="Unassembled WGS sequence"/>
</dbReference>
<comment type="similarity">
    <text evidence="5">Belongs to the glycosyl hydrolase 16 family. XTH group 1 subfamily.</text>
</comment>
<dbReference type="AlphaFoldDB" id="A0AAD4JQ51"/>
<dbReference type="EMBL" id="SDAM02000019">
    <property type="protein sequence ID" value="KAH6837063.1"/>
    <property type="molecule type" value="Genomic_DNA"/>
</dbReference>
<evidence type="ECO:0000256" key="7">
    <source>
        <dbReference type="RuleBase" id="RU361120"/>
    </source>
</evidence>
<evidence type="ECO:0000256" key="4">
    <source>
        <dbReference type="ARBA" id="ARBA00023295"/>
    </source>
</evidence>
<accession>A0AAD4JQ51</accession>
<evidence type="ECO:0000256" key="1">
    <source>
        <dbReference type="ARBA" id="ARBA00022679"/>
    </source>
</evidence>
<evidence type="ECO:0000256" key="5">
    <source>
        <dbReference type="ARBA" id="ARBA00038488"/>
    </source>
</evidence>
<evidence type="ECO:0000256" key="3">
    <source>
        <dbReference type="ARBA" id="ARBA00023157"/>
    </source>
</evidence>
<dbReference type="InterPro" id="IPR010713">
    <property type="entry name" value="XET_C"/>
</dbReference>
<proteinExistence type="inferred from homology"/>
<keyword evidence="2 7" id="KW-0378">Hydrolase</keyword>
<name>A0AAD4JQ51_PERFH</name>
<dbReference type="EC" id="2.4.1.207" evidence="7"/>
<evidence type="ECO:0000256" key="6">
    <source>
        <dbReference type="PIRSR" id="PIRSR005604-1"/>
    </source>
</evidence>
<keyword evidence="7" id="KW-0964">Secreted</keyword>
<feature type="domain" description="GH16" evidence="8">
    <location>
        <begin position="19"/>
        <end position="215"/>
    </location>
</feature>